<accession>A0A917H107</accession>
<evidence type="ECO:0000256" key="1">
    <source>
        <dbReference type="SAM" id="Phobius"/>
    </source>
</evidence>
<reference evidence="2" key="2">
    <citation type="submission" date="2020-09" db="EMBL/GenBank/DDBJ databases">
        <authorList>
            <person name="Sun Q."/>
            <person name="Zhou Y."/>
        </authorList>
    </citation>
    <scope>NUCLEOTIDE SEQUENCE</scope>
    <source>
        <strain evidence="2">CGMCC 1.12754</strain>
    </source>
</reference>
<keyword evidence="3" id="KW-1185">Reference proteome</keyword>
<dbReference type="InterPro" id="IPR010690">
    <property type="entry name" value="YqfD"/>
</dbReference>
<evidence type="ECO:0000313" key="3">
    <source>
        <dbReference type="Proteomes" id="UP000622860"/>
    </source>
</evidence>
<dbReference type="Pfam" id="PF06898">
    <property type="entry name" value="YqfD"/>
    <property type="match status" value="1"/>
</dbReference>
<dbReference type="EMBL" id="BMFR01000001">
    <property type="protein sequence ID" value="GGG63359.1"/>
    <property type="molecule type" value="Genomic_DNA"/>
</dbReference>
<gene>
    <name evidence="2" type="primary">yqfD</name>
    <name evidence="2" type="ORF">GCM10011398_03500</name>
</gene>
<dbReference type="AlphaFoldDB" id="A0A917H107"/>
<sequence length="404" mass="46206">MKKIQGSYITGNVTILVKGNMPELFFQKCVKRGIPVWEIKKQGKMECSGKIRLHDIKDIKRIRRETNYKITFIEKSGTPFLFKRLTRRKEIVLGLLISIILIIFLSNIIWEVKITNVSKDIEKKIVKQLNNYGVHPGAWSLSLEPTSVIQQKLVKDIPELLWVGVDKKGTTYFLEGVEKSIVKEKEVHGPRNLVATKKGVIKNMYVSKGLSKVKVNDYVEPGDILVSGKIDSIGDSDKKKKEGKSKFVASEGEVIAETWYKTKVTVPLEANFELLTGEKEKKYSLKFGDFKIPIWGFGKSEFKNIHKELNENPIHFFKWTLPIHFVETTLSEKTYNKVKRTKEEAIKIGIKQAKSELLLRLQSDAKIISEKILQETTENGKVKLILYITVEEDITKAEPINQGD</sequence>
<dbReference type="PIRSF" id="PIRSF029895">
    <property type="entry name" value="SpoIV"/>
    <property type="match status" value="1"/>
</dbReference>
<dbReference type="NCBIfam" id="TIGR02876">
    <property type="entry name" value="spore_yqfD"/>
    <property type="match status" value="1"/>
</dbReference>
<keyword evidence="1" id="KW-0472">Membrane</keyword>
<name>A0A917H107_9BACI</name>
<dbReference type="RefSeq" id="WP_188453621.1">
    <property type="nucleotide sequence ID" value="NZ_BMFR01000001.1"/>
</dbReference>
<keyword evidence="1" id="KW-1133">Transmembrane helix</keyword>
<keyword evidence="1" id="KW-0812">Transmembrane</keyword>
<protein>
    <recommendedName>
        <fullName evidence="4">Stage IV sporulation protein</fullName>
    </recommendedName>
</protein>
<evidence type="ECO:0008006" key="4">
    <source>
        <dbReference type="Google" id="ProtNLM"/>
    </source>
</evidence>
<feature type="transmembrane region" description="Helical" evidence="1">
    <location>
        <begin position="91"/>
        <end position="110"/>
    </location>
</feature>
<dbReference type="Proteomes" id="UP000622860">
    <property type="component" value="Unassembled WGS sequence"/>
</dbReference>
<evidence type="ECO:0000313" key="2">
    <source>
        <dbReference type="EMBL" id="GGG63359.1"/>
    </source>
</evidence>
<reference evidence="2" key="1">
    <citation type="journal article" date="2014" name="Int. J. Syst. Evol. Microbiol.">
        <title>Complete genome sequence of Corynebacterium casei LMG S-19264T (=DSM 44701T), isolated from a smear-ripened cheese.</title>
        <authorList>
            <consortium name="US DOE Joint Genome Institute (JGI-PGF)"/>
            <person name="Walter F."/>
            <person name="Albersmeier A."/>
            <person name="Kalinowski J."/>
            <person name="Ruckert C."/>
        </authorList>
    </citation>
    <scope>NUCLEOTIDE SEQUENCE</scope>
    <source>
        <strain evidence="2">CGMCC 1.12754</strain>
    </source>
</reference>
<organism evidence="2 3">
    <name type="scientific">Virgibacillus oceani</name>
    <dbReference type="NCBI Taxonomy" id="1479511"/>
    <lineage>
        <taxon>Bacteria</taxon>
        <taxon>Bacillati</taxon>
        <taxon>Bacillota</taxon>
        <taxon>Bacilli</taxon>
        <taxon>Bacillales</taxon>
        <taxon>Bacillaceae</taxon>
        <taxon>Virgibacillus</taxon>
    </lineage>
</organism>
<comment type="caution">
    <text evidence="2">The sequence shown here is derived from an EMBL/GenBank/DDBJ whole genome shotgun (WGS) entry which is preliminary data.</text>
</comment>
<proteinExistence type="predicted"/>